<gene>
    <name evidence="2" type="ORF">HG543_01750</name>
</gene>
<evidence type="ECO:0000313" key="2">
    <source>
        <dbReference type="EMBL" id="NMO13588.1"/>
    </source>
</evidence>
<protein>
    <submittedName>
        <fullName evidence="2">Uncharacterized protein</fullName>
    </submittedName>
</protein>
<reference evidence="2 3" key="1">
    <citation type="submission" date="2020-04" db="EMBL/GenBank/DDBJ databases">
        <title>Draft genome of Pyxidicoccus fallax type strain.</title>
        <authorList>
            <person name="Whitworth D.E."/>
        </authorList>
    </citation>
    <scope>NUCLEOTIDE SEQUENCE [LARGE SCALE GENOMIC DNA]</scope>
    <source>
        <strain evidence="2 3">DSM 14698</strain>
    </source>
</reference>
<evidence type="ECO:0000313" key="3">
    <source>
        <dbReference type="Proteomes" id="UP000518300"/>
    </source>
</evidence>
<proteinExistence type="predicted"/>
<dbReference type="AlphaFoldDB" id="A0A848LDS7"/>
<accession>A0A848LDS7</accession>
<feature type="compositionally biased region" description="Basic and acidic residues" evidence="1">
    <location>
        <begin position="1"/>
        <end position="14"/>
    </location>
</feature>
<feature type="region of interest" description="Disordered" evidence="1">
    <location>
        <begin position="1"/>
        <end position="22"/>
    </location>
</feature>
<organism evidence="2 3">
    <name type="scientific">Pyxidicoccus fallax</name>
    <dbReference type="NCBI Taxonomy" id="394095"/>
    <lineage>
        <taxon>Bacteria</taxon>
        <taxon>Pseudomonadati</taxon>
        <taxon>Myxococcota</taxon>
        <taxon>Myxococcia</taxon>
        <taxon>Myxococcales</taxon>
        <taxon>Cystobacterineae</taxon>
        <taxon>Myxococcaceae</taxon>
        <taxon>Pyxidicoccus</taxon>
    </lineage>
</organism>
<evidence type="ECO:0000256" key="1">
    <source>
        <dbReference type="SAM" id="MobiDB-lite"/>
    </source>
</evidence>
<comment type="caution">
    <text evidence="2">The sequence shown here is derived from an EMBL/GenBank/DDBJ whole genome shotgun (WGS) entry which is preliminary data.</text>
</comment>
<keyword evidence="3" id="KW-1185">Reference proteome</keyword>
<dbReference type="Proteomes" id="UP000518300">
    <property type="component" value="Unassembled WGS sequence"/>
</dbReference>
<dbReference type="EMBL" id="JABBJJ010000005">
    <property type="protein sequence ID" value="NMO13588.1"/>
    <property type="molecule type" value="Genomic_DNA"/>
</dbReference>
<sequence>MGDADRLLAAHDDAEQGLPAQPVGAAVQPCPFARPVIDKAKKDWIRIVLRDDQGVPLKGERYRLRLPDGSVKEGDLDVDGGVWVQGFEPGACRVSFPDIERSARANEPPEESG</sequence>
<dbReference type="RefSeq" id="WP_169342872.1">
    <property type="nucleotide sequence ID" value="NZ_JABBJJ010000005.1"/>
</dbReference>
<name>A0A848LDS7_9BACT</name>